<keyword evidence="2" id="KW-0732">Signal</keyword>
<proteinExistence type="inferred from homology"/>
<dbReference type="FunCoup" id="A0A0C2XG10">
    <property type="interactions" value="565"/>
</dbReference>
<dbReference type="EMBL" id="KN818230">
    <property type="protein sequence ID" value="KIL67823.1"/>
    <property type="molecule type" value="Genomic_DNA"/>
</dbReference>
<evidence type="ECO:0000256" key="2">
    <source>
        <dbReference type="SAM" id="SignalP"/>
    </source>
</evidence>
<dbReference type="STRING" id="946122.A0A0C2XG10"/>
<dbReference type="InterPro" id="IPR009772">
    <property type="entry name" value="CDC123"/>
</dbReference>
<comment type="similarity">
    <text evidence="1">Belongs to the CDC123 family.</text>
</comment>
<dbReference type="HOGENOM" id="CLU_034402_2_0_1"/>
<feature type="signal peptide" evidence="2">
    <location>
        <begin position="1"/>
        <end position="16"/>
    </location>
</feature>
<evidence type="ECO:0000313" key="4">
    <source>
        <dbReference type="Proteomes" id="UP000054549"/>
    </source>
</evidence>
<organism evidence="3 4">
    <name type="scientific">Amanita muscaria (strain Koide BX008)</name>
    <dbReference type="NCBI Taxonomy" id="946122"/>
    <lineage>
        <taxon>Eukaryota</taxon>
        <taxon>Fungi</taxon>
        <taxon>Dikarya</taxon>
        <taxon>Basidiomycota</taxon>
        <taxon>Agaricomycotina</taxon>
        <taxon>Agaricomycetes</taxon>
        <taxon>Agaricomycetidae</taxon>
        <taxon>Agaricales</taxon>
        <taxon>Pluteineae</taxon>
        <taxon>Amanitaceae</taxon>
        <taxon>Amanita</taxon>
    </lineage>
</organism>
<keyword evidence="4" id="KW-1185">Reference proteome</keyword>
<sequence length="352" mass="40327">MIFVLYHYCVSLLVMCSNTPFPPIDHSYILSFQFSSWYPVFSDLTIKSKIIRPLSQDFREYLDSESVFIPEGSEDVPFHSELADNSDEEDVDEGPRFAFPELDAKIRECIMEYGAVFPKLNFSSPKDASWILPASSPLKCTSPADVYMLLKSSDFIAHDLDVNRVFDVSTAADAAPPYELELVLRKWYPVDKSRELRCFVRKNRLLGIAQRDTNYYEYLNDPETKGKLVSAVKTYWESKVRTRWKANEDYVFDILMTRDLSRGHILDFNPYALRTDALLFTYEDLQALSEVNGDTPVLRVIDSPSHPAATRNAPANSHNIIPFEALDMSSGKSIDAFAEIWERSIQESMEEV</sequence>
<dbReference type="GO" id="GO:0005737">
    <property type="term" value="C:cytoplasm"/>
    <property type="evidence" value="ECO:0007669"/>
    <property type="project" value="TreeGrafter"/>
</dbReference>
<evidence type="ECO:0000256" key="1">
    <source>
        <dbReference type="ARBA" id="ARBA00011047"/>
    </source>
</evidence>
<dbReference type="PANTHER" id="PTHR15323">
    <property type="entry name" value="D123 PROTEIN"/>
    <property type="match status" value="1"/>
</dbReference>
<dbReference type="Pfam" id="PF07065">
    <property type="entry name" value="D123"/>
    <property type="match status" value="1"/>
</dbReference>
<dbReference type="AlphaFoldDB" id="A0A0C2XG10"/>
<dbReference type="Proteomes" id="UP000054549">
    <property type="component" value="Unassembled WGS sequence"/>
</dbReference>
<reference evidence="3 4" key="1">
    <citation type="submission" date="2014-04" db="EMBL/GenBank/DDBJ databases">
        <title>Evolutionary Origins and Diversification of the Mycorrhizal Mutualists.</title>
        <authorList>
            <consortium name="DOE Joint Genome Institute"/>
            <consortium name="Mycorrhizal Genomics Consortium"/>
            <person name="Kohler A."/>
            <person name="Kuo A."/>
            <person name="Nagy L.G."/>
            <person name="Floudas D."/>
            <person name="Copeland A."/>
            <person name="Barry K.W."/>
            <person name="Cichocki N."/>
            <person name="Veneault-Fourrey C."/>
            <person name="LaButti K."/>
            <person name="Lindquist E.A."/>
            <person name="Lipzen A."/>
            <person name="Lundell T."/>
            <person name="Morin E."/>
            <person name="Murat C."/>
            <person name="Riley R."/>
            <person name="Ohm R."/>
            <person name="Sun H."/>
            <person name="Tunlid A."/>
            <person name="Henrissat B."/>
            <person name="Grigoriev I.V."/>
            <person name="Hibbett D.S."/>
            <person name="Martin F."/>
        </authorList>
    </citation>
    <scope>NUCLEOTIDE SEQUENCE [LARGE SCALE GENOMIC DNA]</scope>
    <source>
        <strain evidence="3 4">Koide BX008</strain>
    </source>
</reference>
<accession>A0A0C2XG10</accession>
<dbReference type="InParanoid" id="A0A0C2XG10"/>
<dbReference type="OrthoDB" id="360540at2759"/>
<feature type="chain" id="PRO_5002170793" evidence="2">
    <location>
        <begin position="17"/>
        <end position="352"/>
    </location>
</feature>
<name>A0A0C2XG10_AMAMK</name>
<dbReference type="PANTHER" id="PTHR15323:SF6">
    <property type="entry name" value="CELL DIVISION CYCLE PROTEIN 123 HOMOLOG"/>
    <property type="match status" value="1"/>
</dbReference>
<gene>
    <name evidence="3" type="ORF">M378DRAFT_980458</name>
</gene>
<evidence type="ECO:0000313" key="3">
    <source>
        <dbReference type="EMBL" id="KIL67823.1"/>
    </source>
</evidence>
<protein>
    <submittedName>
        <fullName evidence="3">Uncharacterized protein</fullName>
    </submittedName>
</protein>